<dbReference type="EMBL" id="PTRA01000001">
    <property type="protein sequence ID" value="PQA58535.1"/>
    <property type="molecule type" value="Genomic_DNA"/>
</dbReference>
<reference evidence="4" key="1">
    <citation type="submission" date="2018-02" db="EMBL/GenBank/DDBJ databases">
        <title>Genome sequencing of Solimonas sp. HR-BB.</title>
        <authorList>
            <person name="Lee Y."/>
            <person name="Jeon C.O."/>
        </authorList>
    </citation>
    <scope>NUCLEOTIDE SEQUENCE [LARGE SCALE GENOMIC DNA]</scope>
    <source>
        <strain evidence="4">HR-U</strain>
    </source>
</reference>
<feature type="region of interest" description="Disordered" evidence="1">
    <location>
        <begin position="570"/>
        <end position="601"/>
    </location>
</feature>
<name>A0A2S7ILI0_9BACT</name>
<evidence type="ECO:0008006" key="5">
    <source>
        <dbReference type="Google" id="ProtNLM"/>
    </source>
</evidence>
<dbReference type="Gene3D" id="1.25.40.10">
    <property type="entry name" value="Tetratricopeptide repeat domain"/>
    <property type="match status" value="3"/>
</dbReference>
<feature type="signal peptide" evidence="2">
    <location>
        <begin position="1"/>
        <end position="24"/>
    </location>
</feature>
<evidence type="ECO:0000256" key="2">
    <source>
        <dbReference type="SAM" id="SignalP"/>
    </source>
</evidence>
<dbReference type="AlphaFoldDB" id="A0A2S7ILI0"/>
<organism evidence="3 4">
    <name type="scientific">Siphonobacter curvatus</name>
    <dbReference type="NCBI Taxonomy" id="2094562"/>
    <lineage>
        <taxon>Bacteria</taxon>
        <taxon>Pseudomonadati</taxon>
        <taxon>Bacteroidota</taxon>
        <taxon>Cytophagia</taxon>
        <taxon>Cytophagales</taxon>
        <taxon>Cytophagaceae</taxon>
        <taxon>Siphonobacter</taxon>
    </lineage>
</organism>
<comment type="caution">
    <text evidence="3">The sequence shown here is derived from an EMBL/GenBank/DDBJ whole genome shotgun (WGS) entry which is preliminary data.</text>
</comment>
<dbReference type="OrthoDB" id="638548at2"/>
<evidence type="ECO:0000313" key="4">
    <source>
        <dbReference type="Proteomes" id="UP000239590"/>
    </source>
</evidence>
<dbReference type="Proteomes" id="UP000239590">
    <property type="component" value="Unassembled WGS sequence"/>
</dbReference>
<keyword evidence="4" id="KW-1185">Reference proteome</keyword>
<proteinExistence type="predicted"/>
<gene>
    <name evidence="3" type="ORF">C5O19_02365</name>
</gene>
<evidence type="ECO:0000313" key="3">
    <source>
        <dbReference type="EMBL" id="PQA58535.1"/>
    </source>
</evidence>
<sequence>MRVKFKSLILVAGMLALGATSSFAQSPEVAGALKALEADRLGSAREALEKAATSSPSAENQFYLGYYYLRLASAEDEGSVKIAEYLDKAKAAFDKGVADDAKSKFPLNKVGQAGVLLGQGKLAEATTLIDQVLADTKSKDEDVLWRAAEMYTLFTKKGQANDPGKAITLIDQIAGLKKKKDRPEYQLVKGDAYLIKNEGGPAISAYEEALRLQQDTQMAALAYTRMGRVWKRGKNYSSTQTSYNDAIKADEKFAPVYWEFAELWLFAGNYKNAAENLDKYIQYSEESPDVILRYVKFAFLAQQYQKVVDALAKIEGKVNDPDLPRIKGWSLTELGQYEQGAQNLETLLKSNPKKVYPDDYRYLGIDYRELKQDSLAVMNFEKAAAAGDTVFNNYEEIAKIRQAQKRYLDAAKAYDQSIAWKDKRPDKRPTYADFYRKGIAYYQHISSAKDTTVVPQAVESFARMGTMADSTVKANTQLTEEQKESLQGFVTMTPLWQARSNRLFADRSKALPYYEQYIAVADTAKNQKELIEAYQYQAYYEFLVTKDNDKGKEYMKKILALDPENAEANRILNPPAPAVAPKKGAAKPKAGAKASSAPAKN</sequence>
<dbReference type="RefSeq" id="WP_104709744.1">
    <property type="nucleotide sequence ID" value="NZ_PTRA01000001.1"/>
</dbReference>
<dbReference type="SMART" id="SM00028">
    <property type="entry name" value="TPR"/>
    <property type="match status" value="4"/>
</dbReference>
<protein>
    <recommendedName>
        <fullName evidence="5">Tetratricopeptide repeat protein</fullName>
    </recommendedName>
</protein>
<dbReference type="InterPro" id="IPR011990">
    <property type="entry name" value="TPR-like_helical_dom_sf"/>
</dbReference>
<feature type="chain" id="PRO_5015528876" description="Tetratricopeptide repeat protein" evidence="2">
    <location>
        <begin position="25"/>
        <end position="601"/>
    </location>
</feature>
<dbReference type="SUPFAM" id="SSF48452">
    <property type="entry name" value="TPR-like"/>
    <property type="match status" value="2"/>
</dbReference>
<keyword evidence="2" id="KW-0732">Signal</keyword>
<accession>A0A2S7ILI0</accession>
<feature type="compositionally biased region" description="Low complexity" evidence="1">
    <location>
        <begin position="579"/>
        <end position="601"/>
    </location>
</feature>
<dbReference type="InterPro" id="IPR019734">
    <property type="entry name" value="TPR_rpt"/>
</dbReference>
<evidence type="ECO:0000256" key="1">
    <source>
        <dbReference type="SAM" id="MobiDB-lite"/>
    </source>
</evidence>